<comment type="caution">
    <text evidence="12">Was originally thought to be a dihydrodipicolinate synthase (DHDPS), catalyzing the condensation of (S)-aspartate-beta-semialdehyde [(S)-ASA] and pyruvate to dihydrodipicolinate (DHDP). However, it was shown in E.coli that the product of the enzymatic reaction is not dihydrodipicolinate but in fact (4S)-4-hydroxy-2,3,4,5-tetrahydro-(2S)-dipicolinic acid (HTPA), and that the consecutive dehydration reaction leading to DHDP is not spontaneous but catalyzed by DapB.</text>
</comment>
<dbReference type="NCBIfam" id="TIGR00674">
    <property type="entry name" value="dapA"/>
    <property type="match status" value="1"/>
</dbReference>
<dbReference type="Pfam" id="PF00701">
    <property type="entry name" value="DHDPS"/>
    <property type="match status" value="1"/>
</dbReference>
<keyword evidence="5 12" id="KW-0963">Cytoplasm</keyword>
<comment type="subunit">
    <text evidence="12">Homotetramer; dimer of dimers.</text>
</comment>
<dbReference type="InterPro" id="IPR013785">
    <property type="entry name" value="Aldolase_TIM"/>
</dbReference>
<reference evidence="16 17" key="1">
    <citation type="submission" date="2018-11" db="EMBL/GenBank/DDBJ databases">
        <authorList>
            <person name="Wuyts S."/>
        </authorList>
    </citation>
    <scope>NUCLEOTIDE SEQUENCE [LARGE SCALE GENOMIC DNA]</scope>
    <source>
        <strain evidence="16">Lactobacillus mudanjiangensis AMBF249</strain>
    </source>
</reference>
<sequence>MNFENVDLMTAMVTPFDDQQQIDDARLSSLIEHLLAHGTQGLIVGGTTGEAPTLSETEKLHLITKTAEIVAGRVPIVAGTGSNNTAATIDFTKKVSEIKGIDAALVVVPYYNKPNQAGMIAHFTAIADQGGLPVIIYNIPGRVVVKMAVNTVLELAKNPNIIGIKQCASMEEFGALVENAPADFLVYTGEDAQSLAAKEIGGAGVISVASHVYGDEMTAMFQAVATGDIATAAKYQRDLTPKMSALFSYPSPSPVKAALNHLGQPVGEPRLPILPLTVEQERQLYQTLNIK</sequence>
<dbReference type="EC" id="4.3.3.7" evidence="4 12"/>
<dbReference type="RefSeq" id="WP_130852306.1">
    <property type="nucleotide sequence ID" value="NZ_UYIG01000174.1"/>
</dbReference>
<name>A0A660E3A6_9LACO</name>
<dbReference type="Proteomes" id="UP000289996">
    <property type="component" value="Unassembled WGS sequence"/>
</dbReference>
<dbReference type="PRINTS" id="PR00146">
    <property type="entry name" value="DHPICSNTHASE"/>
</dbReference>
<proteinExistence type="inferred from homology"/>
<dbReference type="UniPathway" id="UPA00034">
    <property type="reaction ID" value="UER00017"/>
</dbReference>
<dbReference type="GO" id="GO:0019877">
    <property type="term" value="P:diaminopimelate biosynthetic process"/>
    <property type="evidence" value="ECO:0007669"/>
    <property type="project" value="UniProtKB-UniRule"/>
</dbReference>
<evidence type="ECO:0000256" key="15">
    <source>
        <dbReference type="PIRSR" id="PIRSR001365-2"/>
    </source>
</evidence>
<dbReference type="SUPFAM" id="SSF51569">
    <property type="entry name" value="Aldolase"/>
    <property type="match status" value="1"/>
</dbReference>
<dbReference type="PANTHER" id="PTHR12128:SF66">
    <property type="entry name" value="4-HYDROXY-2-OXOGLUTARATE ALDOLASE, MITOCHONDRIAL"/>
    <property type="match status" value="1"/>
</dbReference>
<organism evidence="16 17">
    <name type="scientific">Lactiplantibacillus mudanjiangensis</name>
    <dbReference type="NCBI Taxonomy" id="1296538"/>
    <lineage>
        <taxon>Bacteria</taxon>
        <taxon>Bacillati</taxon>
        <taxon>Bacillota</taxon>
        <taxon>Bacilli</taxon>
        <taxon>Lactobacillales</taxon>
        <taxon>Lactobacillaceae</taxon>
        <taxon>Lactiplantibacillus</taxon>
    </lineage>
</organism>
<evidence type="ECO:0000256" key="14">
    <source>
        <dbReference type="PIRSR" id="PIRSR001365-1"/>
    </source>
</evidence>
<evidence type="ECO:0000256" key="2">
    <source>
        <dbReference type="ARBA" id="ARBA00005120"/>
    </source>
</evidence>
<feature type="site" description="Part of a proton relay during catalysis" evidence="12">
    <location>
        <position position="47"/>
    </location>
</feature>
<dbReference type="GO" id="GO:0005829">
    <property type="term" value="C:cytosol"/>
    <property type="evidence" value="ECO:0007669"/>
    <property type="project" value="TreeGrafter"/>
</dbReference>
<evidence type="ECO:0000313" key="16">
    <source>
        <dbReference type="EMBL" id="VDG30119.1"/>
    </source>
</evidence>
<comment type="similarity">
    <text evidence="3 12 13">Belongs to the DapA family.</text>
</comment>
<evidence type="ECO:0000256" key="3">
    <source>
        <dbReference type="ARBA" id="ARBA00007592"/>
    </source>
</evidence>
<dbReference type="AlphaFoldDB" id="A0A660E3A6"/>
<dbReference type="GO" id="GO:0008840">
    <property type="term" value="F:4-hydroxy-tetrahydrodipicolinate synthase activity"/>
    <property type="evidence" value="ECO:0007669"/>
    <property type="project" value="UniProtKB-UniRule"/>
</dbReference>
<evidence type="ECO:0000256" key="10">
    <source>
        <dbReference type="ARBA" id="ARBA00023270"/>
    </source>
</evidence>
<dbReference type="HAMAP" id="MF_00418">
    <property type="entry name" value="DapA"/>
    <property type="match status" value="1"/>
</dbReference>
<dbReference type="PROSITE" id="PS00665">
    <property type="entry name" value="DHDPS_1"/>
    <property type="match status" value="1"/>
</dbReference>
<evidence type="ECO:0000256" key="12">
    <source>
        <dbReference type="HAMAP-Rule" id="MF_00418"/>
    </source>
</evidence>
<dbReference type="GO" id="GO:0009089">
    <property type="term" value="P:lysine biosynthetic process via diaminopimelate"/>
    <property type="evidence" value="ECO:0007669"/>
    <property type="project" value="UniProtKB-UniRule"/>
</dbReference>
<keyword evidence="17" id="KW-1185">Reference proteome</keyword>
<evidence type="ECO:0000256" key="5">
    <source>
        <dbReference type="ARBA" id="ARBA00022490"/>
    </source>
</evidence>
<keyword evidence="6 12" id="KW-0028">Amino-acid biosynthesis</keyword>
<dbReference type="InterPro" id="IPR020624">
    <property type="entry name" value="Schiff_base-form_aldolases_CS"/>
</dbReference>
<comment type="function">
    <text evidence="1 12">Catalyzes the condensation of (S)-aspartate-beta-semialdehyde [(S)-ASA] and pyruvate to 4-hydroxy-tetrahydrodipicolinate (HTPA).</text>
</comment>
<dbReference type="CDD" id="cd00950">
    <property type="entry name" value="DHDPS"/>
    <property type="match status" value="1"/>
</dbReference>
<keyword evidence="10 12" id="KW-0704">Schiff base</keyword>
<evidence type="ECO:0000256" key="8">
    <source>
        <dbReference type="ARBA" id="ARBA00023154"/>
    </source>
</evidence>
<protein>
    <recommendedName>
        <fullName evidence="4 12">4-hydroxy-tetrahydrodipicolinate synthase</fullName>
        <shortName evidence="12">HTPA synthase</shortName>
        <ecNumber evidence="4 12">4.3.3.7</ecNumber>
    </recommendedName>
</protein>
<gene>
    <name evidence="12" type="primary">dapA</name>
    <name evidence="16" type="ORF">MUDAN_MDHGFNIF_01672</name>
</gene>
<comment type="subcellular location">
    <subcellularLocation>
        <location evidence="12">Cytoplasm</location>
    </subcellularLocation>
</comment>
<evidence type="ECO:0000256" key="13">
    <source>
        <dbReference type="PIRNR" id="PIRNR001365"/>
    </source>
</evidence>
<comment type="pathway">
    <text evidence="2 12">Amino-acid biosynthesis; L-lysine biosynthesis via DAP pathway; (S)-tetrahydrodipicolinate from L-aspartate: step 3/4.</text>
</comment>
<feature type="binding site" evidence="12 15">
    <location>
        <position position="48"/>
    </location>
    <ligand>
        <name>pyruvate</name>
        <dbReference type="ChEBI" id="CHEBI:15361"/>
    </ligand>
</feature>
<dbReference type="SMART" id="SM01130">
    <property type="entry name" value="DHDPS"/>
    <property type="match status" value="1"/>
</dbReference>
<dbReference type="PROSITE" id="PS00666">
    <property type="entry name" value="DHDPS_2"/>
    <property type="match status" value="1"/>
</dbReference>
<evidence type="ECO:0000256" key="9">
    <source>
        <dbReference type="ARBA" id="ARBA00023239"/>
    </source>
</evidence>
<accession>A0A660E3A6</accession>
<evidence type="ECO:0000313" key="17">
    <source>
        <dbReference type="Proteomes" id="UP000289996"/>
    </source>
</evidence>
<dbReference type="OrthoDB" id="9782828at2"/>
<feature type="binding site" evidence="12 15">
    <location>
        <position position="206"/>
    </location>
    <ligand>
        <name>pyruvate</name>
        <dbReference type="ChEBI" id="CHEBI:15361"/>
    </ligand>
</feature>
<dbReference type="PIRSF" id="PIRSF001365">
    <property type="entry name" value="DHDPS"/>
    <property type="match status" value="1"/>
</dbReference>
<evidence type="ECO:0000256" key="6">
    <source>
        <dbReference type="ARBA" id="ARBA00022605"/>
    </source>
</evidence>
<feature type="active site" description="Schiff-base intermediate with substrate" evidence="12 14">
    <location>
        <position position="165"/>
    </location>
</feature>
<evidence type="ECO:0000256" key="11">
    <source>
        <dbReference type="ARBA" id="ARBA00047836"/>
    </source>
</evidence>
<dbReference type="InterPro" id="IPR002220">
    <property type="entry name" value="DapA-like"/>
</dbReference>
<dbReference type="InterPro" id="IPR005263">
    <property type="entry name" value="DapA"/>
</dbReference>
<evidence type="ECO:0000256" key="1">
    <source>
        <dbReference type="ARBA" id="ARBA00003294"/>
    </source>
</evidence>
<comment type="catalytic activity">
    <reaction evidence="11 12">
        <text>L-aspartate 4-semialdehyde + pyruvate = (2S,4S)-4-hydroxy-2,3,4,5-tetrahydrodipicolinate + H2O + H(+)</text>
        <dbReference type="Rhea" id="RHEA:34171"/>
        <dbReference type="ChEBI" id="CHEBI:15361"/>
        <dbReference type="ChEBI" id="CHEBI:15377"/>
        <dbReference type="ChEBI" id="CHEBI:15378"/>
        <dbReference type="ChEBI" id="CHEBI:67139"/>
        <dbReference type="ChEBI" id="CHEBI:537519"/>
        <dbReference type="EC" id="4.3.3.7"/>
    </reaction>
</comment>
<keyword evidence="7 12" id="KW-0220">Diaminopimelate biosynthesis</keyword>
<dbReference type="Gene3D" id="3.20.20.70">
    <property type="entry name" value="Aldolase class I"/>
    <property type="match status" value="1"/>
</dbReference>
<keyword evidence="9 12" id="KW-0456">Lyase</keyword>
<feature type="active site" description="Proton donor/acceptor" evidence="12 14">
    <location>
        <position position="137"/>
    </location>
</feature>
<evidence type="ECO:0000256" key="4">
    <source>
        <dbReference type="ARBA" id="ARBA00012086"/>
    </source>
</evidence>
<dbReference type="PANTHER" id="PTHR12128">
    <property type="entry name" value="DIHYDRODIPICOLINATE SYNTHASE"/>
    <property type="match status" value="1"/>
</dbReference>
<feature type="site" description="Part of a proton relay during catalysis" evidence="12">
    <location>
        <position position="111"/>
    </location>
</feature>
<evidence type="ECO:0000256" key="7">
    <source>
        <dbReference type="ARBA" id="ARBA00022915"/>
    </source>
</evidence>
<dbReference type="InterPro" id="IPR020625">
    <property type="entry name" value="Schiff_base-form_aldolases_AS"/>
</dbReference>
<dbReference type="EMBL" id="UYIG01000174">
    <property type="protein sequence ID" value="VDG30119.1"/>
    <property type="molecule type" value="Genomic_DNA"/>
</dbReference>
<keyword evidence="8 12" id="KW-0457">Lysine biosynthesis</keyword>